<accession>A0A2C9CDN7</accession>
<evidence type="ECO:0000313" key="1">
    <source>
        <dbReference type="EMBL" id="QII10281.1"/>
    </source>
</evidence>
<dbReference type="EMBL" id="LT934425">
    <property type="protein sequence ID" value="SOH03874.1"/>
    <property type="molecule type" value="Genomic_DNA"/>
</dbReference>
<name>A0A2C9CDN7_KUEST</name>
<sequence length="96" mass="11134">MGTRAEYEKIILREVREMPGEVLPKVVKIIHSLKEGVLSVKVRHKKRETKGSGLYGIWNDERSAAEIIKDIRLHREGFGGRALNPMDREFEDYQVE</sequence>
<dbReference type="EMBL" id="CP049055">
    <property type="protein sequence ID" value="QII10281.1"/>
    <property type="molecule type" value="Genomic_DNA"/>
</dbReference>
<reference evidence="2" key="2">
    <citation type="submission" date="2017-10" db="EMBL/GenBank/DDBJ databases">
        <authorList>
            <person name="Banno H."/>
            <person name="Chua N.-H."/>
        </authorList>
    </citation>
    <scope>NUCLEOTIDE SEQUENCE [LARGE SCALE GENOMIC DNA]</scope>
    <source>
        <strain evidence="2">Kuenenia_mbr1_ru-nijmegen</strain>
    </source>
</reference>
<dbReference type="Proteomes" id="UP000221734">
    <property type="component" value="Chromosome Kuenenia_stuttgartiensis_MBR1"/>
</dbReference>
<reference evidence="3" key="1">
    <citation type="submission" date="2017-10" db="EMBL/GenBank/DDBJ databases">
        <authorList>
            <person name="Frank J."/>
        </authorList>
    </citation>
    <scope>NUCLEOTIDE SEQUENCE [LARGE SCALE GENOMIC DNA]</scope>
</reference>
<evidence type="ECO:0000313" key="2">
    <source>
        <dbReference type="EMBL" id="SOH03874.1"/>
    </source>
</evidence>
<dbReference type="AlphaFoldDB" id="A0A2C9CDN7"/>
<keyword evidence="3" id="KW-1185">Reference proteome</keyword>
<dbReference type="Proteomes" id="UP000501926">
    <property type="component" value="Chromosome"/>
</dbReference>
<proteinExistence type="predicted"/>
<evidence type="ECO:0000313" key="4">
    <source>
        <dbReference type="Proteomes" id="UP000501926"/>
    </source>
</evidence>
<protein>
    <submittedName>
        <fullName evidence="2">Uncharacterized protein</fullName>
    </submittedName>
</protein>
<organism evidence="2 3">
    <name type="scientific">Kuenenia stuttgartiensis</name>
    <dbReference type="NCBI Taxonomy" id="174633"/>
    <lineage>
        <taxon>Bacteria</taxon>
        <taxon>Pseudomonadati</taxon>
        <taxon>Planctomycetota</taxon>
        <taxon>Candidatus Brocadiia</taxon>
        <taxon>Candidatus Brocadiales</taxon>
        <taxon>Candidatus Brocadiaceae</taxon>
        <taxon>Candidatus Kuenenia</taxon>
    </lineage>
</organism>
<reference evidence="1 4" key="3">
    <citation type="submission" date="2020-02" db="EMBL/GenBank/DDBJ databases">
        <title>Newly sequenced genome of strain CSTR1 showed variability in Candidatus Kuenenia stuttgartiensis genomes.</title>
        <authorList>
            <person name="Ding C."/>
            <person name="Adrian L."/>
        </authorList>
    </citation>
    <scope>NUCLEOTIDE SEQUENCE [LARGE SCALE GENOMIC DNA]</scope>
    <source>
        <strain evidence="1 4">CSTR1</strain>
    </source>
</reference>
<gene>
    <name evidence="1" type="ORF">KsCSTR_09020</name>
    <name evidence="2" type="ORF">KSMBR1_1374</name>
</gene>
<evidence type="ECO:0000313" key="3">
    <source>
        <dbReference type="Proteomes" id="UP000221734"/>
    </source>
</evidence>
<dbReference type="KEGG" id="kst:KSMBR1_1374"/>